<protein>
    <submittedName>
        <fullName evidence="3">Transcription initiation factor TFIID subunit 12</fullName>
    </submittedName>
</protein>
<name>A0A0M3HVR0_ASCLU</name>
<feature type="compositionally biased region" description="Polar residues" evidence="1">
    <location>
        <begin position="43"/>
        <end position="53"/>
    </location>
</feature>
<sequence>MVANAAAPATTTSAAYSPTSQHPSTVITTTATTSDLTLNATTPSATISPQQPSVVPGAAGNQNDGITTVVNSVLCRIGIIMDNFKNSSSPLVQSVLDEFQDSQEKLKQQINKLLALTA</sequence>
<reference evidence="3" key="1">
    <citation type="submission" date="2017-02" db="UniProtKB">
        <authorList>
            <consortium name="WormBaseParasite"/>
        </authorList>
    </citation>
    <scope>IDENTIFICATION</scope>
</reference>
<feature type="region of interest" description="Disordered" evidence="1">
    <location>
        <begin position="1"/>
        <end position="26"/>
    </location>
</feature>
<evidence type="ECO:0000313" key="2">
    <source>
        <dbReference type="Proteomes" id="UP000036681"/>
    </source>
</evidence>
<organism evidence="2 3">
    <name type="scientific">Ascaris lumbricoides</name>
    <name type="common">Giant roundworm</name>
    <dbReference type="NCBI Taxonomy" id="6252"/>
    <lineage>
        <taxon>Eukaryota</taxon>
        <taxon>Metazoa</taxon>
        <taxon>Ecdysozoa</taxon>
        <taxon>Nematoda</taxon>
        <taxon>Chromadorea</taxon>
        <taxon>Rhabditida</taxon>
        <taxon>Spirurina</taxon>
        <taxon>Ascaridomorpha</taxon>
        <taxon>Ascaridoidea</taxon>
        <taxon>Ascarididae</taxon>
        <taxon>Ascaris</taxon>
    </lineage>
</organism>
<feature type="region of interest" description="Disordered" evidence="1">
    <location>
        <begin position="40"/>
        <end position="62"/>
    </location>
</feature>
<accession>A0A0M3HVR0</accession>
<proteinExistence type="predicted"/>
<evidence type="ECO:0000313" key="3">
    <source>
        <dbReference type="WBParaSite" id="ALUE_0000708901-mRNA-1"/>
    </source>
</evidence>
<dbReference type="AlphaFoldDB" id="A0A0M3HVR0"/>
<evidence type="ECO:0000256" key="1">
    <source>
        <dbReference type="SAM" id="MobiDB-lite"/>
    </source>
</evidence>
<dbReference type="Proteomes" id="UP000036681">
    <property type="component" value="Unplaced"/>
</dbReference>
<keyword evidence="2" id="KW-1185">Reference proteome</keyword>
<dbReference type="WBParaSite" id="ALUE_0000708901-mRNA-1">
    <property type="protein sequence ID" value="ALUE_0000708901-mRNA-1"/>
    <property type="gene ID" value="ALUE_0000708901"/>
</dbReference>